<dbReference type="PANTHER" id="PTHR43594:SF1">
    <property type="entry name" value="QUERCETIN 2,3-DIOXYGENASE PA2418-RELATED"/>
    <property type="match status" value="1"/>
</dbReference>
<reference evidence="6 7" key="1">
    <citation type="submission" date="2014-02" db="EMBL/GenBank/DDBJ databases">
        <title>Comparative genomics and transcriptomics to identify genetic mechanisms underlying the emergence of carbapenem resistant Acinetobacter baumannii (CRAb).</title>
        <authorList>
            <person name="Harris A.D."/>
            <person name="Johnson K.J."/>
            <person name="George J."/>
            <person name="Shefchek K."/>
            <person name="Daugherty S.C."/>
            <person name="Parankush S."/>
            <person name="Sadzewicz L."/>
            <person name="Tallon L."/>
            <person name="Sengamalay N."/>
            <person name="Hazen T.H."/>
            <person name="Rasko D.A."/>
        </authorList>
    </citation>
    <scope>NUCLEOTIDE SEQUENCE [LARGE SCALE GENOMIC DNA]</scope>
    <source>
        <strain evidence="6 7">625974</strain>
    </source>
</reference>
<comment type="cofactor">
    <cofactor evidence="2">
        <name>Fe cation</name>
        <dbReference type="ChEBI" id="CHEBI:24875"/>
    </cofactor>
    <text evidence="2">Binds 1 Fe cation per subunit.</text>
</comment>
<dbReference type="SUPFAM" id="SSF51182">
    <property type="entry name" value="RmlC-like cupins"/>
    <property type="match status" value="1"/>
</dbReference>
<dbReference type="Pfam" id="PF02678">
    <property type="entry name" value="Pirin"/>
    <property type="match status" value="1"/>
</dbReference>
<feature type="domain" description="Pirin C-terminal" evidence="5">
    <location>
        <begin position="182"/>
        <end position="281"/>
    </location>
</feature>
<feature type="domain" description="Pirin N-terminal" evidence="4">
    <location>
        <begin position="27"/>
        <end position="127"/>
    </location>
</feature>
<keyword evidence="2" id="KW-0479">Metal-binding</keyword>
<feature type="binding site" evidence="2">
    <location>
        <position position="107"/>
    </location>
    <ligand>
        <name>Fe cation</name>
        <dbReference type="ChEBI" id="CHEBI:24875"/>
    </ligand>
</feature>
<dbReference type="InterPro" id="IPR014710">
    <property type="entry name" value="RmlC-like_jellyroll"/>
</dbReference>
<sequence length="295" mass="32650">MKSLAFIHRNDTRFAVGDFYPVLSVFSYHELGNTLSPFLLLDHLGPGKIAPSIKRRGVNDHPHRGFETVTLVYTGELEHKDSSGGGGFISAGDVQWMTAASGVIHRELFSEEFSRSGGAFEMIQLWVNLPAADKMNSPRYQSLKKAEIPVVKLENEAGFVRIIAGRFNHVMGPALTHTPITVLDVELHVGQQAIFPAQSGETALVYLRSGRAQFQKDEEVLEEQGLAVMSNQGEHFSITALQSCKLLILTGQPIAEPINGHGPFVMNTYDEILQAYDDIKKRACKLFCVSSIFYK</sequence>
<evidence type="ECO:0000313" key="7">
    <source>
        <dbReference type="Proteomes" id="UP000021108"/>
    </source>
</evidence>
<dbReference type="InterPro" id="IPR012093">
    <property type="entry name" value="Pirin"/>
</dbReference>
<dbReference type="CDD" id="cd02247">
    <property type="entry name" value="cupin_pirin_C"/>
    <property type="match status" value="1"/>
</dbReference>
<keyword evidence="2" id="KW-0408">Iron</keyword>
<protein>
    <submittedName>
        <fullName evidence="6">Pirin family protein</fullName>
    </submittedName>
</protein>
<feature type="binding site" evidence="2">
    <location>
        <position position="61"/>
    </location>
    <ligand>
        <name>Fe cation</name>
        <dbReference type="ChEBI" id="CHEBI:24875"/>
    </ligand>
</feature>
<dbReference type="EMBL" id="JEXD01000066">
    <property type="protein sequence ID" value="EXC04314.1"/>
    <property type="molecule type" value="Genomic_DNA"/>
</dbReference>
<feature type="binding site" evidence="2">
    <location>
        <position position="105"/>
    </location>
    <ligand>
        <name>Fe cation</name>
        <dbReference type="ChEBI" id="CHEBI:24875"/>
    </ligand>
</feature>
<proteinExistence type="inferred from homology"/>
<dbReference type="AlphaFoldDB" id="A0A009P823"/>
<evidence type="ECO:0000256" key="1">
    <source>
        <dbReference type="ARBA" id="ARBA00008416"/>
    </source>
</evidence>
<dbReference type="CDD" id="cd02909">
    <property type="entry name" value="cupin_pirin_N"/>
    <property type="match status" value="1"/>
</dbReference>
<dbReference type="InterPro" id="IPR053186">
    <property type="entry name" value="QDO-related"/>
</dbReference>
<dbReference type="Proteomes" id="UP000021108">
    <property type="component" value="Unassembled WGS sequence"/>
</dbReference>
<dbReference type="PATRIC" id="fig|1310607.3.peg.3742"/>
<dbReference type="Gene3D" id="2.60.120.10">
    <property type="entry name" value="Jelly Rolls"/>
    <property type="match status" value="2"/>
</dbReference>
<dbReference type="InterPro" id="IPR003829">
    <property type="entry name" value="Pirin_N_dom"/>
</dbReference>
<evidence type="ECO:0000259" key="5">
    <source>
        <dbReference type="Pfam" id="PF05726"/>
    </source>
</evidence>
<dbReference type="GO" id="GO:0046872">
    <property type="term" value="F:metal ion binding"/>
    <property type="evidence" value="ECO:0007669"/>
    <property type="project" value="UniProtKB-KW"/>
</dbReference>
<comment type="caution">
    <text evidence="6">The sequence shown here is derived from an EMBL/GenBank/DDBJ whole genome shotgun (WGS) entry which is preliminary data.</text>
</comment>
<dbReference type="Pfam" id="PF05726">
    <property type="entry name" value="Pirin_C"/>
    <property type="match status" value="1"/>
</dbReference>
<dbReference type="PANTHER" id="PTHR43594">
    <property type="entry name" value="QUERCETIN 2,3-DIOXYGENASE"/>
    <property type="match status" value="1"/>
</dbReference>
<name>A0A009P823_ACIBA</name>
<evidence type="ECO:0000256" key="2">
    <source>
        <dbReference type="PIRSR" id="PIRSR006232-1"/>
    </source>
</evidence>
<dbReference type="InterPro" id="IPR011051">
    <property type="entry name" value="RmlC_Cupin_sf"/>
</dbReference>
<comment type="similarity">
    <text evidence="1 3">Belongs to the pirin family.</text>
</comment>
<feature type="binding site" evidence="2">
    <location>
        <position position="63"/>
    </location>
    <ligand>
        <name>Fe cation</name>
        <dbReference type="ChEBI" id="CHEBI:24875"/>
    </ligand>
</feature>
<gene>
    <name evidence="6" type="ORF">J506_3872</name>
</gene>
<organism evidence="6 7">
    <name type="scientific">Acinetobacter baumannii 625974</name>
    <dbReference type="NCBI Taxonomy" id="1310607"/>
    <lineage>
        <taxon>Bacteria</taxon>
        <taxon>Pseudomonadati</taxon>
        <taxon>Pseudomonadota</taxon>
        <taxon>Gammaproteobacteria</taxon>
        <taxon>Moraxellales</taxon>
        <taxon>Moraxellaceae</taxon>
        <taxon>Acinetobacter</taxon>
        <taxon>Acinetobacter calcoaceticus/baumannii complex</taxon>
    </lineage>
</organism>
<dbReference type="InterPro" id="IPR008778">
    <property type="entry name" value="Pirin_C_dom"/>
</dbReference>
<evidence type="ECO:0000256" key="3">
    <source>
        <dbReference type="RuleBase" id="RU003457"/>
    </source>
</evidence>
<evidence type="ECO:0000313" key="6">
    <source>
        <dbReference type="EMBL" id="EXC04314.1"/>
    </source>
</evidence>
<evidence type="ECO:0000259" key="4">
    <source>
        <dbReference type="Pfam" id="PF02678"/>
    </source>
</evidence>
<dbReference type="RefSeq" id="WP_032060160.1">
    <property type="nucleotide sequence ID" value="NZ_JEXD01000066.1"/>
</dbReference>
<dbReference type="PIRSF" id="PIRSF006232">
    <property type="entry name" value="Pirin"/>
    <property type="match status" value="1"/>
</dbReference>
<accession>A0A009P823</accession>